<dbReference type="Pfam" id="PF08585">
    <property type="entry name" value="RMI1_N_C"/>
    <property type="match status" value="1"/>
</dbReference>
<accession>A0AAD9UKX8</accession>
<dbReference type="PANTHER" id="PTHR14790:SF15">
    <property type="entry name" value="RECQ-MEDIATED GENOME INSTABILITY PROTEIN 1"/>
    <property type="match status" value="1"/>
</dbReference>
<sequence length="364" mass="39938">MMKLTDGTIEVQGMEYQPIPCLHSTLSPGVKMQIRGPVLCRLGVLMLKRENVQLLGGEVEELVAENSCQVLLTRALNPDSETLQNPAHRSHPPVPDAPERGREGRDSRHSTGRREEERERNPPPPRKGSHGVSTEAVVDISLGPLSAELLDAMDEEWENDMDQMDDFEQQGQVKVNNATMPPNESRITSKMNTNLCPSTTPGGHSRHNTSPWQQASATEMSTLPEMSTLQRDPVRQITVTPGGCSDMGRKFADRVNPSSNVSAKPLRPKWEETANVDTGASAQKASVKMEEFIDLTQPESTNIESVSRVSQHNLQCETGFNASNLGNMMSLDGTNSTDVKPGLTHPGKSLSFIKGKYHHCIAVD</sequence>
<dbReference type="Gene3D" id="2.40.50.770">
    <property type="entry name" value="RecQ-mediated genome instability protein Rmi1, C-terminal domain"/>
    <property type="match status" value="1"/>
</dbReference>
<feature type="region of interest" description="Disordered" evidence="3">
    <location>
        <begin position="239"/>
        <end position="264"/>
    </location>
</feature>
<feature type="region of interest" description="Disordered" evidence="3">
    <location>
        <begin position="79"/>
        <end position="135"/>
    </location>
</feature>
<gene>
    <name evidence="5" type="ORF">NP493_14g02038</name>
</gene>
<keyword evidence="6" id="KW-1185">Reference proteome</keyword>
<dbReference type="GO" id="GO:0031422">
    <property type="term" value="C:RecQ family helicase-topoisomerase III complex"/>
    <property type="evidence" value="ECO:0007669"/>
    <property type="project" value="TreeGrafter"/>
</dbReference>
<reference evidence="5" key="1">
    <citation type="journal article" date="2023" name="Mol. Biol. Evol.">
        <title>Third-Generation Sequencing Reveals the Adaptive Role of the Epigenome in Three Deep-Sea Polychaetes.</title>
        <authorList>
            <person name="Perez M."/>
            <person name="Aroh O."/>
            <person name="Sun Y."/>
            <person name="Lan Y."/>
            <person name="Juniper S.K."/>
            <person name="Young C.R."/>
            <person name="Angers B."/>
            <person name="Qian P.Y."/>
        </authorList>
    </citation>
    <scope>NUCLEOTIDE SEQUENCE</scope>
    <source>
        <strain evidence="5">R07B-5</strain>
    </source>
</reference>
<dbReference type="PANTHER" id="PTHR14790">
    <property type="entry name" value="RECQ-MEDIATED GENOME INSTABILITY PROTEIN 1 RMI1"/>
    <property type="match status" value="1"/>
</dbReference>
<evidence type="ECO:0000256" key="1">
    <source>
        <dbReference type="ARBA" id="ARBA00006395"/>
    </source>
</evidence>
<name>A0AAD9UKX8_RIDPI</name>
<dbReference type="AlphaFoldDB" id="A0AAD9UKX8"/>
<protein>
    <recommendedName>
        <fullName evidence="2">RecQ-mediated genome instability protein 1</fullName>
    </recommendedName>
</protein>
<comment type="similarity">
    <text evidence="1">Belongs to the RMI1 family.</text>
</comment>
<dbReference type="Proteomes" id="UP001209878">
    <property type="component" value="Unassembled WGS sequence"/>
</dbReference>
<dbReference type="GO" id="GO:0000724">
    <property type="term" value="P:double-strand break repair via homologous recombination"/>
    <property type="evidence" value="ECO:0007669"/>
    <property type="project" value="TreeGrafter"/>
</dbReference>
<proteinExistence type="inferred from homology"/>
<dbReference type="InterPro" id="IPR042470">
    <property type="entry name" value="RMI1_N_C_sf"/>
</dbReference>
<evidence type="ECO:0000256" key="3">
    <source>
        <dbReference type="SAM" id="MobiDB-lite"/>
    </source>
</evidence>
<dbReference type="InterPro" id="IPR013894">
    <property type="entry name" value="RMI1_OB"/>
</dbReference>
<evidence type="ECO:0000259" key="4">
    <source>
        <dbReference type="Pfam" id="PF08585"/>
    </source>
</evidence>
<dbReference type="EMBL" id="JAODUO010000016">
    <property type="protein sequence ID" value="KAK2193151.1"/>
    <property type="molecule type" value="Genomic_DNA"/>
</dbReference>
<comment type="caution">
    <text evidence="5">The sequence shown here is derived from an EMBL/GenBank/DDBJ whole genome shotgun (WGS) entry which is preliminary data.</text>
</comment>
<dbReference type="GO" id="GO:0016604">
    <property type="term" value="C:nuclear body"/>
    <property type="evidence" value="ECO:0007669"/>
    <property type="project" value="TreeGrafter"/>
</dbReference>
<feature type="domain" description="RecQ mediated genome instability protein 1 OB-fold" evidence="4">
    <location>
        <begin position="2"/>
        <end position="66"/>
    </location>
</feature>
<dbReference type="GO" id="GO:0000712">
    <property type="term" value="P:resolution of meiotic recombination intermediates"/>
    <property type="evidence" value="ECO:0007669"/>
    <property type="project" value="TreeGrafter"/>
</dbReference>
<evidence type="ECO:0000313" key="5">
    <source>
        <dbReference type="EMBL" id="KAK2193151.1"/>
    </source>
</evidence>
<evidence type="ECO:0000313" key="6">
    <source>
        <dbReference type="Proteomes" id="UP001209878"/>
    </source>
</evidence>
<feature type="compositionally biased region" description="Basic and acidic residues" evidence="3">
    <location>
        <begin position="97"/>
        <end position="121"/>
    </location>
</feature>
<evidence type="ECO:0000256" key="2">
    <source>
        <dbReference type="ARBA" id="ARBA00018987"/>
    </source>
</evidence>
<organism evidence="5 6">
    <name type="scientific">Ridgeia piscesae</name>
    <name type="common">Tubeworm</name>
    <dbReference type="NCBI Taxonomy" id="27915"/>
    <lineage>
        <taxon>Eukaryota</taxon>
        <taxon>Metazoa</taxon>
        <taxon>Spiralia</taxon>
        <taxon>Lophotrochozoa</taxon>
        <taxon>Annelida</taxon>
        <taxon>Polychaeta</taxon>
        <taxon>Sedentaria</taxon>
        <taxon>Canalipalpata</taxon>
        <taxon>Sabellida</taxon>
        <taxon>Siboglinidae</taxon>
        <taxon>Ridgeia</taxon>
    </lineage>
</organism>